<gene>
    <name evidence="2" type="ORF">GKE97_05750</name>
</gene>
<dbReference type="PANTHER" id="PTHR30050:SF4">
    <property type="entry name" value="ATP-BINDING PROTEIN RV3427C IN INSERTION SEQUENCE-RELATED"/>
    <property type="match status" value="1"/>
</dbReference>
<dbReference type="SMART" id="SM00382">
    <property type="entry name" value="AAA"/>
    <property type="match status" value="1"/>
</dbReference>
<dbReference type="GO" id="GO:0006260">
    <property type="term" value="P:DNA replication"/>
    <property type="evidence" value="ECO:0007669"/>
    <property type="project" value="TreeGrafter"/>
</dbReference>
<comment type="caution">
    <text evidence="2">The sequence shown here is derived from an EMBL/GenBank/DDBJ whole genome shotgun (WGS) entry which is preliminary data.</text>
</comment>
<dbReference type="CDD" id="cd00009">
    <property type="entry name" value="AAA"/>
    <property type="match status" value="1"/>
</dbReference>
<dbReference type="Proteomes" id="UP000434475">
    <property type="component" value="Unassembled WGS sequence"/>
</dbReference>
<dbReference type="Gene3D" id="3.40.50.300">
    <property type="entry name" value="P-loop containing nucleotide triphosphate hydrolases"/>
    <property type="match status" value="1"/>
</dbReference>
<reference evidence="2 3" key="1">
    <citation type="journal article" date="2019" name="Nat. Med.">
        <title>A library of human gut bacterial isolates paired with longitudinal multiomics data enables mechanistic microbiome research.</title>
        <authorList>
            <person name="Poyet M."/>
            <person name="Groussin M."/>
            <person name="Gibbons S.M."/>
            <person name="Avila-Pacheco J."/>
            <person name="Jiang X."/>
            <person name="Kearney S.M."/>
            <person name="Perrotta A.R."/>
            <person name="Berdy B."/>
            <person name="Zhao S."/>
            <person name="Lieberman T.D."/>
            <person name="Swanson P.K."/>
            <person name="Smith M."/>
            <person name="Roesemann S."/>
            <person name="Alexander J.E."/>
            <person name="Rich S.A."/>
            <person name="Livny J."/>
            <person name="Vlamakis H."/>
            <person name="Clish C."/>
            <person name="Bullock K."/>
            <person name="Deik A."/>
            <person name="Scott J."/>
            <person name="Pierce K.A."/>
            <person name="Xavier R.J."/>
            <person name="Alm E.J."/>
        </authorList>
    </citation>
    <scope>NUCLEOTIDE SEQUENCE [LARGE SCALE GENOMIC DNA]</scope>
    <source>
        <strain evidence="2 3">BIOML-A2</strain>
    </source>
</reference>
<dbReference type="RefSeq" id="WP_172697383.1">
    <property type="nucleotide sequence ID" value="NZ_WKPR01000004.1"/>
</dbReference>
<dbReference type="AlphaFoldDB" id="A0A6I2R230"/>
<sequence length="295" mass="34325">MDDMSGIMKSIIKSAEAANKPEEGDYYDEDGFLVCGNCHTRRQVEIDMPDLERVPFDPDAKVRKKVPVSCRCRAEKQRRLELREQQEKELQAIEALKKQSLMDERLRSATFDHFKKTEYNAWNLKLCLRFAEHFDEMLEKNQGLLFYGGVGTGKTFAAACIANYLLDHRVPVVMTSFVKLLDTMKGFQSDDQAMIAKLDKAKLLIIDDLGAERSTDTALEKVYNIVDSRYRAKRPVILTTNLGIDEMKETLDIRYSRIYDRIFEMCYPMQFKGQSWRKVEAAYRFDEMRKFLEGN</sequence>
<dbReference type="GO" id="GO:0005524">
    <property type="term" value="F:ATP binding"/>
    <property type="evidence" value="ECO:0007669"/>
    <property type="project" value="InterPro"/>
</dbReference>
<dbReference type="PANTHER" id="PTHR30050">
    <property type="entry name" value="CHROMOSOMAL REPLICATION INITIATOR PROTEIN DNAA"/>
    <property type="match status" value="1"/>
</dbReference>
<dbReference type="EMBL" id="WKPR01000004">
    <property type="protein sequence ID" value="MSB19020.1"/>
    <property type="molecule type" value="Genomic_DNA"/>
</dbReference>
<evidence type="ECO:0000259" key="1">
    <source>
        <dbReference type="SMART" id="SM00382"/>
    </source>
</evidence>
<accession>A0A6I2R230</accession>
<dbReference type="Pfam" id="PF01695">
    <property type="entry name" value="IstB_IS21"/>
    <property type="match status" value="1"/>
</dbReference>
<dbReference type="SUPFAM" id="SSF52540">
    <property type="entry name" value="P-loop containing nucleoside triphosphate hydrolases"/>
    <property type="match status" value="1"/>
</dbReference>
<evidence type="ECO:0000313" key="3">
    <source>
        <dbReference type="Proteomes" id="UP000434475"/>
    </source>
</evidence>
<protein>
    <submittedName>
        <fullName evidence="2">AAA family ATPase</fullName>
    </submittedName>
</protein>
<dbReference type="NCBIfam" id="NF005992">
    <property type="entry name" value="PRK08116.1"/>
    <property type="match status" value="1"/>
</dbReference>
<dbReference type="InterPro" id="IPR027417">
    <property type="entry name" value="P-loop_NTPase"/>
</dbReference>
<dbReference type="InterPro" id="IPR002611">
    <property type="entry name" value="IstB_ATP-bd"/>
</dbReference>
<feature type="domain" description="AAA+ ATPase" evidence="1">
    <location>
        <begin position="140"/>
        <end position="263"/>
    </location>
</feature>
<proteinExistence type="predicted"/>
<organism evidence="2 3">
    <name type="scientific">Flavonifractor plautii</name>
    <name type="common">Fusobacterium plautii</name>
    <dbReference type="NCBI Taxonomy" id="292800"/>
    <lineage>
        <taxon>Bacteria</taxon>
        <taxon>Bacillati</taxon>
        <taxon>Bacillota</taxon>
        <taxon>Clostridia</taxon>
        <taxon>Eubacteriales</taxon>
        <taxon>Oscillospiraceae</taxon>
        <taxon>Flavonifractor</taxon>
    </lineage>
</organism>
<name>A0A6I2R230_FLAPL</name>
<evidence type="ECO:0000313" key="2">
    <source>
        <dbReference type="EMBL" id="MSB19020.1"/>
    </source>
</evidence>
<dbReference type="InterPro" id="IPR003593">
    <property type="entry name" value="AAA+_ATPase"/>
</dbReference>